<accession>A0A9P5XS58</accession>
<dbReference type="CDD" id="cd09917">
    <property type="entry name" value="F-box_SF"/>
    <property type="match status" value="1"/>
</dbReference>
<name>A0A9P5XS58_9AGAR</name>
<dbReference type="InterPro" id="IPR001810">
    <property type="entry name" value="F-box_dom"/>
</dbReference>
<evidence type="ECO:0000259" key="1">
    <source>
        <dbReference type="PROSITE" id="PS50181"/>
    </source>
</evidence>
<dbReference type="EMBL" id="MU151054">
    <property type="protein sequence ID" value="KAF9454396.1"/>
    <property type="molecule type" value="Genomic_DNA"/>
</dbReference>
<sequence>MASTLPLDILPIILSHLAIPDIFRFRLVCRNYLHITKTHALWFSYLQQHFLRYSRPLPGLNGRSLDALGAKELEHLAIRAEKYRRNWRSKEPKPTRHVEFIAVPESRIVSLDFLSRNGENWLLSLAMTRNNGLRAFTFQCWDLSTNPPTCIARRILHHFAGMAFNRLSTGRAVVAVKTPECVGFFPSCCLGALTCRGVLLRICLIDIDPTLPSGGGNPSLARSPPQACVNIASLEDRAVGNLILVGDLMLTQDDVGRAFLYHFERPEARVELAFPEGNVQPERILDVLVDRDWIILARTTTVELYPLPASIDRNIQIESIATHKWQWKVDSMSIVCPTDNSLSPVKPVHMTLRYGSIHPWPVNLIHRYVLNPNDFFDSTKPASRENLPYLFPPFNTQMIGSPIRLMATYDMTVGSHGTIVYIDSHTESYFRHSDFGQRLVGTHMDEQAEDGTTVGETSVYTVNERDQWTRIALQEEEGRIAIGHVDGRITVFDYA</sequence>
<feature type="domain" description="F-box" evidence="1">
    <location>
        <begin position="1"/>
        <end position="45"/>
    </location>
</feature>
<evidence type="ECO:0000313" key="2">
    <source>
        <dbReference type="EMBL" id="KAF9454396.1"/>
    </source>
</evidence>
<dbReference type="InterPro" id="IPR036047">
    <property type="entry name" value="F-box-like_dom_sf"/>
</dbReference>
<dbReference type="Proteomes" id="UP000807342">
    <property type="component" value="Unassembled WGS sequence"/>
</dbReference>
<protein>
    <recommendedName>
        <fullName evidence="1">F-box domain-containing protein</fullName>
    </recommendedName>
</protein>
<proteinExistence type="predicted"/>
<dbReference type="Pfam" id="PF00646">
    <property type="entry name" value="F-box"/>
    <property type="match status" value="1"/>
</dbReference>
<comment type="caution">
    <text evidence="2">The sequence shown here is derived from an EMBL/GenBank/DDBJ whole genome shotgun (WGS) entry which is preliminary data.</text>
</comment>
<reference evidence="2" key="1">
    <citation type="submission" date="2020-11" db="EMBL/GenBank/DDBJ databases">
        <authorList>
            <consortium name="DOE Joint Genome Institute"/>
            <person name="Ahrendt S."/>
            <person name="Riley R."/>
            <person name="Andreopoulos W."/>
            <person name="Labutti K."/>
            <person name="Pangilinan J."/>
            <person name="Ruiz-Duenas F.J."/>
            <person name="Barrasa J.M."/>
            <person name="Sanchez-Garcia M."/>
            <person name="Camarero S."/>
            <person name="Miyauchi S."/>
            <person name="Serrano A."/>
            <person name="Linde D."/>
            <person name="Babiker R."/>
            <person name="Drula E."/>
            <person name="Ayuso-Fernandez I."/>
            <person name="Pacheco R."/>
            <person name="Padilla G."/>
            <person name="Ferreira P."/>
            <person name="Barriuso J."/>
            <person name="Kellner H."/>
            <person name="Castanera R."/>
            <person name="Alfaro M."/>
            <person name="Ramirez L."/>
            <person name="Pisabarro A.G."/>
            <person name="Kuo A."/>
            <person name="Tritt A."/>
            <person name="Lipzen A."/>
            <person name="He G."/>
            <person name="Yan M."/>
            <person name="Ng V."/>
            <person name="Cullen D."/>
            <person name="Martin F."/>
            <person name="Rosso M.-N."/>
            <person name="Henrissat B."/>
            <person name="Hibbett D."/>
            <person name="Martinez A.T."/>
            <person name="Grigoriev I.V."/>
        </authorList>
    </citation>
    <scope>NUCLEOTIDE SEQUENCE</scope>
    <source>
        <strain evidence="2">MF-IS2</strain>
    </source>
</reference>
<organism evidence="2 3">
    <name type="scientific">Macrolepiota fuliginosa MF-IS2</name>
    <dbReference type="NCBI Taxonomy" id="1400762"/>
    <lineage>
        <taxon>Eukaryota</taxon>
        <taxon>Fungi</taxon>
        <taxon>Dikarya</taxon>
        <taxon>Basidiomycota</taxon>
        <taxon>Agaricomycotina</taxon>
        <taxon>Agaricomycetes</taxon>
        <taxon>Agaricomycetidae</taxon>
        <taxon>Agaricales</taxon>
        <taxon>Agaricineae</taxon>
        <taxon>Agaricaceae</taxon>
        <taxon>Macrolepiota</taxon>
    </lineage>
</organism>
<dbReference type="AlphaFoldDB" id="A0A9P5XS58"/>
<dbReference type="PROSITE" id="PS50181">
    <property type="entry name" value="FBOX"/>
    <property type="match status" value="1"/>
</dbReference>
<evidence type="ECO:0000313" key="3">
    <source>
        <dbReference type="Proteomes" id="UP000807342"/>
    </source>
</evidence>
<dbReference type="SMART" id="SM00256">
    <property type="entry name" value="FBOX"/>
    <property type="match status" value="1"/>
</dbReference>
<gene>
    <name evidence="2" type="ORF">P691DRAFT_808531</name>
</gene>
<dbReference type="OrthoDB" id="3193353at2759"/>
<keyword evidence="3" id="KW-1185">Reference proteome</keyword>
<dbReference type="Gene3D" id="1.20.1280.50">
    <property type="match status" value="1"/>
</dbReference>
<dbReference type="SUPFAM" id="SSF81383">
    <property type="entry name" value="F-box domain"/>
    <property type="match status" value="1"/>
</dbReference>